<dbReference type="InterPro" id="IPR004402">
    <property type="entry name" value="DeoD-type"/>
</dbReference>
<sequence length="239" mass="26135">MSTPHISAEKGDFAKTVLMPGDPLRAKFIADTFLKDVRQVTGVRGMLGFTGTYEGRPISVMGSGMGMPSIGIYSYELFKFYDVENIIRIGSAGSYTDKAKLFDVVLAAGAVSESNYARVQSGFEGDITLPSQSLNDKLRASAAKQGIPLIEENIHSSDVFYRQPSDAKPTYWEKLRDERGCLCVEMESFALFANAQVLGKNAACLLTISDSFVSPEITTAEQRQKSFTDMMKVALGAEY</sequence>
<comment type="similarity">
    <text evidence="1">Belongs to the PNP/UDP phosphorylase family.</text>
</comment>
<dbReference type="EC" id="2.4.2.3" evidence="2"/>
<name>A0A2J4JR00_9FIRM</name>
<organism evidence="8 9">
    <name type="scientific">Faecalibacterium prausnitzii</name>
    <dbReference type="NCBI Taxonomy" id="853"/>
    <lineage>
        <taxon>Bacteria</taxon>
        <taxon>Bacillati</taxon>
        <taxon>Bacillota</taxon>
        <taxon>Clostridia</taxon>
        <taxon>Eubacteriales</taxon>
        <taxon>Oscillospiraceae</taxon>
        <taxon>Faecalibacterium</taxon>
    </lineage>
</organism>
<dbReference type="EMBL" id="NMTS02000001">
    <property type="protein sequence ID" value="PLK30291.1"/>
    <property type="molecule type" value="Genomic_DNA"/>
</dbReference>
<evidence type="ECO:0000256" key="2">
    <source>
        <dbReference type="ARBA" id="ARBA00011888"/>
    </source>
</evidence>
<evidence type="ECO:0000256" key="5">
    <source>
        <dbReference type="ARBA" id="ARBA00022679"/>
    </source>
</evidence>
<keyword evidence="4" id="KW-0328">Glycosyltransferase</keyword>
<dbReference type="InterPro" id="IPR000845">
    <property type="entry name" value="Nucleoside_phosphorylase_d"/>
</dbReference>
<dbReference type="NCBIfam" id="TIGR00107">
    <property type="entry name" value="deoD"/>
    <property type="match status" value="1"/>
</dbReference>
<dbReference type="InterPro" id="IPR018016">
    <property type="entry name" value="Nucleoside_phosphorylase_CS"/>
</dbReference>
<protein>
    <recommendedName>
        <fullName evidence="3">Uridine phosphorylase</fullName>
        <ecNumber evidence="2">2.4.2.3</ecNumber>
    </recommendedName>
</protein>
<evidence type="ECO:0000256" key="6">
    <source>
        <dbReference type="ARBA" id="ARBA00048447"/>
    </source>
</evidence>
<evidence type="ECO:0000256" key="4">
    <source>
        <dbReference type="ARBA" id="ARBA00022676"/>
    </source>
</evidence>
<accession>A0A2J4JR00</accession>
<evidence type="ECO:0000256" key="3">
    <source>
        <dbReference type="ARBA" id="ARBA00021980"/>
    </source>
</evidence>
<evidence type="ECO:0000256" key="1">
    <source>
        <dbReference type="ARBA" id="ARBA00010456"/>
    </source>
</evidence>
<feature type="domain" description="Nucleoside phosphorylase" evidence="7">
    <location>
        <begin position="16"/>
        <end position="221"/>
    </location>
</feature>
<comment type="caution">
    <text evidence="8">The sequence shown here is derived from an EMBL/GenBank/DDBJ whole genome shotgun (WGS) entry which is preliminary data.</text>
</comment>
<evidence type="ECO:0000313" key="9">
    <source>
        <dbReference type="Proteomes" id="UP000221015"/>
    </source>
</evidence>
<dbReference type="Gene3D" id="3.40.50.1580">
    <property type="entry name" value="Nucleoside phosphorylase domain"/>
    <property type="match status" value="1"/>
</dbReference>
<dbReference type="CDD" id="cd09006">
    <property type="entry name" value="PNP_EcPNPI-like"/>
    <property type="match status" value="1"/>
</dbReference>
<keyword evidence="5" id="KW-0808">Transferase</keyword>
<dbReference type="GO" id="GO:0006152">
    <property type="term" value="P:purine nucleoside catabolic process"/>
    <property type="evidence" value="ECO:0007669"/>
    <property type="project" value="TreeGrafter"/>
</dbReference>
<dbReference type="PANTHER" id="PTHR43691:SF11">
    <property type="entry name" value="FI09636P-RELATED"/>
    <property type="match status" value="1"/>
</dbReference>
<dbReference type="PANTHER" id="PTHR43691">
    <property type="entry name" value="URIDINE PHOSPHORYLASE"/>
    <property type="match status" value="1"/>
</dbReference>
<dbReference type="InterPro" id="IPR035994">
    <property type="entry name" value="Nucleoside_phosphorylase_sf"/>
</dbReference>
<dbReference type="GO" id="GO:0004850">
    <property type="term" value="F:uridine phosphorylase activity"/>
    <property type="evidence" value="ECO:0007669"/>
    <property type="project" value="UniProtKB-EC"/>
</dbReference>
<dbReference type="Proteomes" id="UP000221015">
    <property type="component" value="Unassembled WGS sequence"/>
</dbReference>
<gene>
    <name evidence="8" type="primary">deoD</name>
    <name evidence="8" type="ORF">CGS50_001295</name>
</gene>
<comment type="catalytic activity">
    <reaction evidence="6">
        <text>uridine + phosphate = alpha-D-ribose 1-phosphate + uracil</text>
        <dbReference type="Rhea" id="RHEA:24388"/>
        <dbReference type="ChEBI" id="CHEBI:16704"/>
        <dbReference type="ChEBI" id="CHEBI:17568"/>
        <dbReference type="ChEBI" id="CHEBI:43474"/>
        <dbReference type="ChEBI" id="CHEBI:57720"/>
        <dbReference type="EC" id="2.4.2.3"/>
    </reaction>
</comment>
<dbReference type="NCBIfam" id="NF004489">
    <property type="entry name" value="PRK05819.1"/>
    <property type="match status" value="1"/>
</dbReference>
<dbReference type="AlphaFoldDB" id="A0A2J4JR00"/>
<dbReference type="Pfam" id="PF01048">
    <property type="entry name" value="PNP_UDP_1"/>
    <property type="match status" value="1"/>
</dbReference>
<proteinExistence type="inferred from homology"/>
<dbReference type="PROSITE" id="PS01232">
    <property type="entry name" value="PNP_UDP_1"/>
    <property type="match status" value="1"/>
</dbReference>
<dbReference type="SUPFAM" id="SSF53167">
    <property type="entry name" value="Purine and uridine phosphorylases"/>
    <property type="match status" value="1"/>
</dbReference>
<dbReference type="GO" id="GO:0005829">
    <property type="term" value="C:cytosol"/>
    <property type="evidence" value="ECO:0007669"/>
    <property type="project" value="TreeGrafter"/>
</dbReference>
<dbReference type="RefSeq" id="WP_097781938.1">
    <property type="nucleotide sequence ID" value="NZ_NMTS02000001.1"/>
</dbReference>
<evidence type="ECO:0000259" key="7">
    <source>
        <dbReference type="Pfam" id="PF01048"/>
    </source>
</evidence>
<evidence type="ECO:0000313" key="8">
    <source>
        <dbReference type="EMBL" id="PLK30291.1"/>
    </source>
</evidence>
<dbReference type="GO" id="GO:0004731">
    <property type="term" value="F:purine-nucleoside phosphorylase activity"/>
    <property type="evidence" value="ECO:0007669"/>
    <property type="project" value="InterPro"/>
</dbReference>
<reference evidence="8 9" key="1">
    <citation type="journal article" date="2017" name="Front. Microbiol.">
        <title>New Insights into the Diversity of the Genus Faecalibacterium.</title>
        <authorList>
            <person name="Benevides L."/>
            <person name="Burman S."/>
            <person name="Martin R."/>
            <person name="Robert V."/>
            <person name="Thomas M."/>
            <person name="Miquel S."/>
            <person name="Chain F."/>
            <person name="Sokol H."/>
            <person name="Bermudez-Humaran L.G."/>
            <person name="Morrison M."/>
            <person name="Langella P."/>
            <person name="Azevedo V.A."/>
            <person name="Chatel J.M."/>
            <person name="Soares S."/>
        </authorList>
    </citation>
    <scope>NUCLEOTIDE SEQUENCE [LARGE SCALE GENOMIC DNA]</scope>
    <source>
        <strain evidence="8 9">CNCM I 4542</strain>
    </source>
</reference>